<name>A0A0C3BYG4_HEBCY</name>
<dbReference type="HOGENOM" id="CLU_961550_0_0_1"/>
<feature type="non-terminal residue" evidence="1">
    <location>
        <position position="1"/>
    </location>
</feature>
<protein>
    <submittedName>
        <fullName evidence="1">Uncharacterized protein</fullName>
    </submittedName>
</protein>
<dbReference type="Proteomes" id="UP000053424">
    <property type="component" value="Unassembled WGS sequence"/>
</dbReference>
<organism evidence="1 2">
    <name type="scientific">Hebeloma cylindrosporum</name>
    <dbReference type="NCBI Taxonomy" id="76867"/>
    <lineage>
        <taxon>Eukaryota</taxon>
        <taxon>Fungi</taxon>
        <taxon>Dikarya</taxon>
        <taxon>Basidiomycota</taxon>
        <taxon>Agaricomycotina</taxon>
        <taxon>Agaricomycetes</taxon>
        <taxon>Agaricomycetidae</taxon>
        <taxon>Agaricales</taxon>
        <taxon>Agaricineae</taxon>
        <taxon>Hymenogastraceae</taxon>
        <taxon>Hebeloma</taxon>
    </lineage>
</organism>
<gene>
    <name evidence="1" type="ORF">M413DRAFT_13864</name>
</gene>
<dbReference type="EMBL" id="KN831804">
    <property type="protein sequence ID" value="KIM36496.1"/>
    <property type="molecule type" value="Genomic_DNA"/>
</dbReference>
<evidence type="ECO:0000313" key="1">
    <source>
        <dbReference type="EMBL" id="KIM36496.1"/>
    </source>
</evidence>
<sequence length="290" mass="32630">CSSLRPTSGRPFGAFDFDTPYYAYNASFQPVRFPEIRLLELYMCLSCHKPSVTPDARHMTVPARNNKGVVISFISFIPSIFFLNRVSSMLAISTKFSVISSLVVIALQLPHLAKRLGVWGRREDIDLEPSDDSNKIATLKSQVKAAQEEVKVSIGLLKALTRVPSDASHDERRLWMERLSLVMKETTREIDGMVLEVEPFDLKLRWKGRLLAMETALLLAYGEFTTDLNALAIVFSELGYLDKRSTLHLQIAVKVAISRIQKIITSVENATSQAKADLNMRIQEKEIDLA</sequence>
<reference evidence="2" key="2">
    <citation type="submission" date="2015-01" db="EMBL/GenBank/DDBJ databases">
        <title>Evolutionary Origins and Diversification of the Mycorrhizal Mutualists.</title>
        <authorList>
            <consortium name="DOE Joint Genome Institute"/>
            <consortium name="Mycorrhizal Genomics Consortium"/>
            <person name="Kohler A."/>
            <person name="Kuo A."/>
            <person name="Nagy L.G."/>
            <person name="Floudas D."/>
            <person name="Copeland A."/>
            <person name="Barry K.W."/>
            <person name="Cichocki N."/>
            <person name="Veneault-Fourrey C."/>
            <person name="LaButti K."/>
            <person name="Lindquist E.A."/>
            <person name="Lipzen A."/>
            <person name="Lundell T."/>
            <person name="Morin E."/>
            <person name="Murat C."/>
            <person name="Riley R."/>
            <person name="Ohm R."/>
            <person name="Sun H."/>
            <person name="Tunlid A."/>
            <person name="Henrissat B."/>
            <person name="Grigoriev I.V."/>
            <person name="Hibbett D.S."/>
            <person name="Martin F."/>
        </authorList>
    </citation>
    <scope>NUCLEOTIDE SEQUENCE [LARGE SCALE GENOMIC DNA]</scope>
    <source>
        <strain evidence="2">h7</strain>
    </source>
</reference>
<dbReference type="AlphaFoldDB" id="A0A0C3BYG4"/>
<reference evidence="1 2" key="1">
    <citation type="submission" date="2014-04" db="EMBL/GenBank/DDBJ databases">
        <authorList>
            <consortium name="DOE Joint Genome Institute"/>
            <person name="Kuo A."/>
            <person name="Gay G."/>
            <person name="Dore J."/>
            <person name="Kohler A."/>
            <person name="Nagy L.G."/>
            <person name="Floudas D."/>
            <person name="Copeland A."/>
            <person name="Barry K.W."/>
            <person name="Cichocki N."/>
            <person name="Veneault-Fourrey C."/>
            <person name="LaButti K."/>
            <person name="Lindquist E.A."/>
            <person name="Lipzen A."/>
            <person name="Lundell T."/>
            <person name="Morin E."/>
            <person name="Murat C."/>
            <person name="Sun H."/>
            <person name="Tunlid A."/>
            <person name="Henrissat B."/>
            <person name="Grigoriev I.V."/>
            <person name="Hibbett D.S."/>
            <person name="Martin F."/>
            <person name="Nordberg H.P."/>
            <person name="Cantor M.N."/>
            <person name="Hua S.X."/>
        </authorList>
    </citation>
    <scope>NUCLEOTIDE SEQUENCE [LARGE SCALE GENOMIC DNA]</scope>
    <source>
        <strain evidence="2">h7</strain>
    </source>
</reference>
<keyword evidence="2" id="KW-1185">Reference proteome</keyword>
<accession>A0A0C3BYG4</accession>
<proteinExistence type="predicted"/>
<evidence type="ECO:0000313" key="2">
    <source>
        <dbReference type="Proteomes" id="UP000053424"/>
    </source>
</evidence>